<protein>
    <submittedName>
        <fullName evidence="1">Uncharacterized protein</fullName>
    </submittedName>
</protein>
<dbReference type="Proteomes" id="UP000509761">
    <property type="component" value="Chromosome"/>
</dbReference>
<accession>A0A654AX12</accession>
<reference evidence="1 2" key="1">
    <citation type="submission" date="2019-12" db="EMBL/GenBank/DDBJ databases">
        <title>Genome sequencing and assembly of endphytes of Porphyra tenera.</title>
        <authorList>
            <person name="Park J.M."/>
            <person name="Shin R."/>
            <person name="Jo S.H."/>
        </authorList>
    </citation>
    <scope>NUCLEOTIDE SEQUENCE [LARGE SCALE GENOMIC DNA]</scope>
    <source>
        <strain evidence="1 2">GPM3</strain>
    </source>
</reference>
<accession>A0A6N0Z5I1</accession>
<dbReference type="Pfam" id="PF11459">
    <property type="entry name" value="AbiEi_3"/>
    <property type="match status" value="1"/>
</dbReference>
<evidence type="ECO:0000313" key="1">
    <source>
        <dbReference type="EMBL" id="QKS27152.1"/>
    </source>
</evidence>
<gene>
    <name evidence="1" type="ORF">FX987_04973</name>
</gene>
<dbReference type="EMBL" id="CP054580">
    <property type="protein sequence ID" value="QKS27152.1"/>
    <property type="molecule type" value="Genomic_DNA"/>
</dbReference>
<evidence type="ECO:0000313" key="2">
    <source>
        <dbReference type="Proteomes" id="UP000509761"/>
    </source>
</evidence>
<proteinExistence type="predicted"/>
<keyword evidence="2" id="KW-1185">Reference proteome</keyword>
<name>A0A654AX12_9GAMM</name>
<dbReference type="InterPro" id="IPR021561">
    <property type="entry name" value="AbiEi_3"/>
</dbReference>
<sequence length="39" mass="4489">MEAMDELPDHESFHNLDMLFESLTTLRPKLLAALLQSCK</sequence>
<organism evidence="1 2">
    <name type="scientific">Vreelandella titanicae</name>
    <dbReference type="NCBI Taxonomy" id="664683"/>
    <lineage>
        <taxon>Bacteria</taxon>
        <taxon>Pseudomonadati</taxon>
        <taxon>Pseudomonadota</taxon>
        <taxon>Gammaproteobacteria</taxon>
        <taxon>Oceanospirillales</taxon>
        <taxon>Halomonadaceae</taxon>
        <taxon>Vreelandella</taxon>
    </lineage>
</organism>
<dbReference type="AlphaFoldDB" id="A0A654AX12"/>